<evidence type="ECO:0008006" key="3">
    <source>
        <dbReference type="Google" id="ProtNLM"/>
    </source>
</evidence>
<organism evidence="2">
    <name type="scientific">Wuchereria bancrofti</name>
    <dbReference type="NCBI Taxonomy" id="6293"/>
    <lineage>
        <taxon>Eukaryota</taxon>
        <taxon>Metazoa</taxon>
        <taxon>Ecdysozoa</taxon>
        <taxon>Nematoda</taxon>
        <taxon>Chromadorea</taxon>
        <taxon>Rhabditida</taxon>
        <taxon>Spirurina</taxon>
        <taxon>Spiruromorpha</taxon>
        <taxon>Filarioidea</taxon>
        <taxon>Onchocercidae</taxon>
        <taxon>Wuchereria</taxon>
    </lineage>
</organism>
<dbReference type="WBParaSite" id="maker-PairedContig_905-snap-gene-4.28-mRNA-1">
    <property type="protein sequence ID" value="maker-PairedContig_905-snap-gene-4.28-mRNA-1"/>
    <property type="gene ID" value="maker-PairedContig_905-snap-gene-4.28"/>
</dbReference>
<dbReference type="AlphaFoldDB" id="A0A1I8F0A7"/>
<name>A0A1I8F0A7_WUCBA</name>
<protein>
    <recommendedName>
        <fullName evidence="3">Activin_recp domain-containing protein</fullName>
    </recommendedName>
</protein>
<evidence type="ECO:0000256" key="1">
    <source>
        <dbReference type="SAM" id="SignalP"/>
    </source>
</evidence>
<sequence>MWLLFKYFFFIVAMCHNSKCNKTKGRKRVTSTDIEFNSTCYSFFGEFRENGSFQFTEPLTIVSCNQGVNHCFVEFYRLAYYTWFNGQCDNSFACIYESDYTLSNGCQATLHGGDRCCCSNKLCNFDIILKERPYFAKYLPQQQVLKSKSVPLELYCGKYSPNFGNYYKNLKGYMQKPTLDFSLVVFESLKIYWEKNQTDVCENIC</sequence>
<feature type="signal peptide" evidence="1">
    <location>
        <begin position="1"/>
        <end position="20"/>
    </location>
</feature>
<keyword evidence="1" id="KW-0732">Signal</keyword>
<feature type="chain" id="PRO_5009318500" description="Activin_recp domain-containing protein" evidence="1">
    <location>
        <begin position="21"/>
        <end position="205"/>
    </location>
</feature>
<reference evidence="2" key="1">
    <citation type="submission" date="2016-11" db="UniProtKB">
        <authorList>
            <consortium name="WormBaseParasite"/>
        </authorList>
    </citation>
    <scope>IDENTIFICATION</scope>
    <source>
        <strain evidence="2">pt0022</strain>
    </source>
</reference>
<proteinExistence type="predicted"/>
<evidence type="ECO:0000313" key="2">
    <source>
        <dbReference type="WBParaSite" id="maker-PairedContig_905-snap-gene-4.28-mRNA-1"/>
    </source>
</evidence>
<accession>A0A1I8F0A7</accession>